<proteinExistence type="predicted"/>
<accession>N1Q8M2</accession>
<reference evidence="1 2" key="1">
    <citation type="journal article" date="2012" name="PLoS Pathog.">
        <title>Diverse lifestyles and strategies of plant pathogenesis encoded in the genomes of eighteen Dothideomycetes fungi.</title>
        <authorList>
            <person name="Ohm R.A."/>
            <person name="Feau N."/>
            <person name="Henrissat B."/>
            <person name="Schoch C.L."/>
            <person name="Horwitz B.A."/>
            <person name="Barry K.W."/>
            <person name="Condon B.J."/>
            <person name="Copeland A.C."/>
            <person name="Dhillon B."/>
            <person name="Glaser F."/>
            <person name="Hesse C.N."/>
            <person name="Kosti I."/>
            <person name="LaButti K."/>
            <person name="Lindquist E.A."/>
            <person name="Lucas S."/>
            <person name="Salamov A.A."/>
            <person name="Bradshaw R.E."/>
            <person name="Ciuffetti L."/>
            <person name="Hamelin R.C."/>
            <person name="Kema G.H.J."/>
            <person name="Lawrence C."/>
            <person name="Scott J.A."/>
            <person name="Spatafora J.W."/>
            <person name="Turgeon B.G."/>
            <person name="de Wit P.J.G.M."/>
            <person name="Zhong S."/>
            <person name="Goodwin S.B."/>
            <person name="Grigoriev I.V."/>
        </authorList>
    </citation>
    <scope>NUCLEOTIDE SEQUENCE [LARGE SCALE GENOMIC DNA]</scope>
    <source>
        <strain evidence="1 2">CIRAD86</strain>
    </source>
</reference>
<dbReference type="VEuPathDB" id="FungiDB:MYCFIDRAFT_169079"/>
<evidence type="ECO:0000313" key="1">
    <source>
        <dbReference type="EMBL" id="EME87223.1"/>
    </source>
</evidence>
<dbReference type="AlphaFoldDB" id="N1Q8M2"/>
<sequence length="138" mass="15121">MHVTVFSLHQASCSAVPTHTRIQRQFNAYADLFPNDFCYSQYCSILIKCQRSTAYDNSFSHVIIMPRHFDGADGAGILVWYAVSSSKYSDLPCELRTPSGNLHTGTSDVTGIDACTGCNVSRMPLDCSASSSFFAMAQ</sequence>
<dbReference type="HOGENOM" id="CLU_1856148_0_0_1"/>
<gene>
    <name evidence="1" type="ORF">MYCFIDRAFT_169079</name>
</gene>
<dbReference type="RefSeq" id="XP_007920747.1">
    <property type="nucleotide sequence ID" value="XM_007922556.1"/>
</dbReference>
<name>N1Q8M2_PSEFD</name>
<dbReference type="GeneID" id="19332313"/>
<evidence type="ECO:0000313" key="2">
    <source>
        <dbReference type="Proteomes" id="UP000016932"/>
    </source>
</evidence>
<dbReference type="EMBL" id="KB446555">
    <property type="protein sequence ID" value="EME87223.1"/>
    <property type="molecule type" value="Genomic_DNA"/>
</dbReference>
<protein>
    <submittedName>
        <fullName evidence="1">Uncharacterized protein</fullName>
    </submittedName>
</protein>
<organism evidence="1 2">
    <name type="scientific">Pseudocercospora fijiensis (strain CIRAD86)</name>
    <name type="common">Black leaf streak disease fungus</name>
    <name type="synonym">Mycosphaerella fijiensis</name>
    <dbReference type="NCBI Taxonomy" id="383855"/>
    <lineage>
        <taxon>Eukaryota</taxon>
        <taxon>Fungi</taxon>
        <taxon>Dikarya</taxon>
        <taxon>Ascomycota</taxon>
        <taxon>Pezizomycotina</taxon>
        <taxon>Dothideomycetes</taxon>
        <taxon>Dothideomycetidae</taxon>
        <taxon>Mycosphaerellales</taxon>
        <taxon>Mycosphaerellaceae</taxon>
        <taxon>Pseudocercospora</taxon>
    </lineage>
</organism>
<keyword evidence="2" id="KW-1185">Reference proteome</keyword>
<dbReference type="KEGG" id="pfj:MYCFIDRAFT_169079"/>
<dbReference type="Proteomes" id="UP000016932">
    <property type="component" value="Unassembled WGS sequence"/>
</dbReference>